<gene>
    <name evidence="5" type="ORF">Daura_42075</name>
</gene>
<dbReference type="Proteomes" id="UP001058003">
    <property type="component" value="Chromosome"/>
</dbReference>
<evidence type="ECO:0000313" key="5">
    <source>
        <dbReference type="EMBL" id="UWZ53114.1"/>
    </source>
</evidence>
<accession>A0A9Q9IAZ0</accession>
<dbReference type="Gene3D" id="1.20.120.530">
    <property type="entry name" value="GntR ligand-binding domain-like"/>
    <property type="match status" value="1"/>
</dbReference>
<dbReference type="GO" id="GO:0003677">
    <property type="term" value="F:DNA binding"/>
    <property type="evidence" value="ECO:0007669"/>
    <property type="project" value="UniProtKB-KW"/>
</dbReference>
<dbReference type="InterPro" id="IPR036388">
    <property type="entry name" value="WH-like_DNA-bd_sf"/>
</dbReference>
<keyword evidence="6" id="KW-1185">Reference proteome</keyword>
<dbReference type="Gene3D" id="1.10.10.10">
    <property type="entry name" value="Winged helix-like DNA-binding domain superfamily/Winged helix DNA-binding domain"/>
    <property type="match status" value="1"/>
</dbReference>
<dbReference type="InterPro" id="IPR008920">
    <property type="entry name" value="TF_FadR/GntR_C"/>
</dbReference>
<dbReference type="EMBL" id="CP073767">
    <property type="protein sequence ID" value="UWZ53114.1"/>
    <property type="molecule type" value="Genomic_DNA"/>
</dbReference>
<dbReference type="SMART" id="SM00895">
    <property type="entry name" value="FCD"/>
    <property type="match status" value="1"/>
</dbReference>
<reference evidence="5" key="1">
    <citation type="submission" date="2021-04" db="EMBL/GenBank/DDBJ databases">
        <title>Dactylosporangium aurantiacum NRRL B-8018 full assembly.</title>
        <authorList>
            <person name="Hartkoorn R.C."/>
            <person name="Beaudoing E."/>
            <person name="Hot D."/>
        </authorList>
    </citation>
    <scope>NUCLEOTIDE SEQUENCE</scope>
    <source>
        <strain evidence="5">NRRL B-8018</strain>
    </source>
</reference>
<dbReference type="SMART" id="SM00345">
    <property type="entry name" value="HTH_GNTR"/>
    <property type="match status" value="1"/>
</dbReference>
<dbReference type="Pfam" id="PF00392">
    <property type="entry name" value="GntR"/>
    <property type="match status" value="1"/>
</dbReference>
<dbReference type="InterPro" id="IPR011711">
    <property type="entry name" value="GntR_C"/>
</dbReference>
<protein>
    <submittedName>
        <fullName evidence="5">FadR family transcriptional regulator</fullName>
    </submittedName>
</protein>
<evidence type="ECO:0000256" key="2">
    <source>
        <dbReference type="ARBA" id="ARBA00023125"/>
    </source>
</evidence>
<feature type="domain" description="HTH gntR-type" evidence="4">
    <location>
        <begin position="15"/>
        <end position="85"/>
    </location>
</feature>
<evidence type="ECO:0000256" key="3">
    <source>
        <dbReference type="ARBA" id="ARBA00023163"/>
    </source>
</evidence>
<dbReference type="CDD" id="cd07377">
    <property type="entry name" value="WHTH_GntR"/>
    <property type="match status" value="1"/>
</dbReference>
<evidence type="ECO:0000313" key="6">
    <source>
        <dbReference type="Proteomes" id="UP001058003"/>
    </source>
</evidence>
<dbReference type="KEGG" id="daur:Daura_42075"/>
<evidence type="ECO:0000259" key="4">
    <source>
        <dbReference type="PROSITE" id="PS50949"/>
    </source>
</evidence>
<evidence type="ECO:0000256" key="1">
    <source>
        <dbReference type="ARBA" id="ARBA00023015"/>
    </source>
</evidence>
<dbReference type="Pfam" id="PF07729">
    <property type="entry name" value="FCD"/>
    <property type="match status" value="1"/>
</dbReference>
<dbReference type="PANTHER" id="PTHR43537:SF24">
    <property type="entry name" value="GLUCONATE OPERON TRANSCRIPTIONAL REPRESSOR"/>
    <property type="match status" value="1"/>
</dbReference>
<dbReference type="InterPro" id="IPR036390">
    <property type="entry name" value="WH_DNA-bd_sf"/>
</dbReference>
<name>A0A9Q9IAZ0_9ACTN</name>
<dbReference type="InterPro" id="IPR000524">
    <property type="entry name" value="Tscrpt_reg_HTH_GntR"/>
</dbReference>
<dbReference type="PROSITE" id="PS50949">
    <property type="entry name" value="HTH_GNTR"/>
    <property type="match status" value="1"/>
</dbReference>
<dbReference type="RefSeq" id="WP_033356665.1">
    <property type="nucleotide sequence ID" value="NZ_CP073767.1"/>
</dbReference>
<keyword evidence="3" id="KW-0804">Transcription</keyword>
<organism evidence="5 6">
    <name type="scientific">Dactylosporangium aurantiacum</name>
    <dbReference type="NCBI Taxonomy" id="35754"/>
    <lineage>
        <taxon>Bacteria</taxon>
        <taxon>Bacillati</taxon>
        <taxon>Actinomycetota</taxon>
        <taxon>Actinomycetes</taxon>
        <taxon>Micromonosporales</taxon>
        <taxon>Micromonosporaceae</taxon>
        <taxon>Dactylosporangium</taxon>
    </lineage>
</organism>
<sequence>MTEPVEPIGRLVRTPKTAELIATDLRTRIVRGVLRAGDALPPETLLMAQFGVSRPTLREAFRILETESLIAVRRGARGGAYVLAPDRAVASRYVGLLLQLDGTTIGDVHQARAVLEAACAARLARIRTRQDLLDLRACVEDLRAAAGADPDPVRWGRHAARFHELVLQRCGSRTLAVQCGVLQDIVATHTGPGGPGQAGLPRRLLRSYARLADLVEARDAEGAERHWRTHLESSARGPRRSTAVVDLFR</sequence>
<proteinExistence type="predicted"/>
<dbReference type="SUPFAM" id="SSF48008">
    <property type="entry name" value="GntR ligand-binding domain-like"/>
    <property type="match status" value="1"/>
</dbReference>
<dbReference type="AlphaFoldDB" id="A0A9Q9IAZ0"/>
<dbReference type="SUPFAM" id="SSF46785">
    <property type="entry name" value="Winged helix' DNA-binding domain"/>
    <property type="match status" value="1"/>
</dbReference>
<keyword evidence="1" id="KW-0805">Transcription regulation</keyword>
<dbReference type="PANTHER" id="PTHR43537">
    <property type="entry name" value="TRANSCRIPTIONAL REGULATOR, GNTR FAMILY"/>
    <property type="match status" value="1"/>
</dbReference>
<dbReference type="PRINTS" id="PR00035">
    <property type="entry name" value="HTHGNTR"/>
</dbReference>
<dbReference type="OrthoDB" id="7989071at2"/>
<keyword evidence="2" id="KW-0238">DNA-binding</keyword>
<dbReference type="GO" id="GO:0003700">
    <property type="term" value="F:DNA-binding transcription factor activity"/>
    <property type="evidence" value="ECO:0007669"/>
    <property type="project" value="InterPro"/>
</dbReference>